<evidence type="ECO:0000313" key="6">
    <source>
        <dbReference type="EMBL" id="MTG98459.1"/>
    </source>
</evidence>
<keyword evidence="7" id="KW-1185">Reference proteome</keyword>
<evidence type="ECO:0000256" key="3">
    <source>
        <dbReference type="ARBA" id="ARBA00022989"/>
    </source>
</evidence>
<dbReference type="InterPro" id="IPR006214">
    <property type="entry name" value="Bax_inhibitor_1-related"/>
</dbReference>
<proteinExistence type="predicted"/>
<dbReference type="GO" id="GO:0016020">
    <property type="term" value="C:membrane"/>
    <property type="evidence" value="ECO:0007669"/>
    <property type="project" value="UniProtKB-SubCell"/>
</dbReference>
<keyword evidence="2 5" id="KW-0812">Transmembrane</keyword>
<evidence type="ECO:0000256" key="4">
    <source>
        <dbReference type="ARBA" id="ARBA00023136"/>
    </source>
</evidence>
<dbReference type="OrthoDB" id="5177430at2"/>
<feature type="transmembrane region" description="Helical" evidence="5">
    <location>
        <begin position="121"/>
        <end position="144"/>
    </location>
</feature>
<dbReference type="Proteomes" id="UP000438760">
    <property type="component" value="Unassembled WGS sequence"/>
</dbReference>
<dbReference type="RefSeq" id="WP_155092485.1">
    <property type="nucleotide sequence ID" value="NZ_CP102754.1"/>
</dbReference>
<organism evidence="6 7">
    <name type="scientific">Myroides albus</name>
    <dbReference type="NCBI Taxonomy" id="2562892"/>
    <lineage>
        <taxon>Bacteria</taxon>
        <taxon>Pseudomonadati</taxon>
        <taxon>Bacteroidota</taxon>
        <taxon>Flavobacteriia</taxon>
        <taxon>Flavobacteriales</taxon>
        <taxon>Flavobacteriaceae</taxon>
        <taxon>Myroides</taxon>
    </lineage>
</organism>
<feature type="transmembrane region" description="Helical" evidence="5">
    <location>
        <begin position="151"/>
        <end position="173"/>
    </location>
</feature>
<evidence type="ECO:0000256" key="5">
    <source>
        <dbReference type="SAM" id="Phobius"/>
    </source>
</evidence>
<sequence>MENNLDFATPVALESEAVRIQFYKRTYGSLALGVLLFVIFEAVLLNTPLVVDGMMSFMVDTKYAWLMILGAFMGVSYIAQNLAYNSASKPKQYAGYALYILAQAFLFVPLMVIAVSKTGDFSLVSQAGVMTLALFGGLTGVVFATNANFSILRSIITIGSFLALGVIVAGILFGFSIGLWFSFAMVALASAAILYDTWQVKNKFAADQYVAASLSLFASLMLLLWYILNILSGRNN</sequence>
<dbReference type="Pfam" id="PF01027">
    <property type="entry name" value="Bax1-I"/>
    <property type="match status" value="1"/>
</dbReference>
<dbReference type="AlphaFoldDB" id="A0A6I3LG38"/>
<protein>
    <submittedName>
        <fullName evidence="6">Permease</fullName>
    </submittedName>
</protein>
<name>A0A6I3LG38_9FLAO</name>
<feature type="transmembrane region" description="Helical" evidence="5">
    <location>
        <begin position="96"/>
        <end position="115"/>
    </location>
</feature>
<evidence type="ECO:0000256" key="2">
    <source>
        <dbReference type="ARBA" id="ARBA00022692"/>
    </source>
</evidence>
<dbReference type="EMBL" id="WMJX01000020">
    <property type="protein sequence ID" value="MTG98459.1"/>
    <property type="molecule type" value="Genomic_DNA"/>
</dbReference>
<feature type="transmembrane region" description="Helical" evidence="5">
    <location>
        <begin position="29"/>
        <end position="51"/>
    </location>
</feature>
<keyword evidence="4 5" id="KW-0472">Membrane</keyword>
<keyword evidence="3 5" id="KW-1133">Transmembrane helix</keyword>
<evidence type="ECO:0000256" key="1">
    <source>
        <dbReference type="ARBA" id="ARBA00004141"/>
    </source>
</evidence>
<reference evidence="6 7" key="1">
    <citation type="submission" date="2019-11" db="EMBL/GenBank/DDBJ databases">
        <title>Genome of Strain BIT-d1.</title>
        <authorList>
            <person name="Yang Y."/>
        </authorList>
    </citation>
    <scope>NUCLEOTIDE SEQUENCE [LARGE SCALE GENOMIC DNA]</scope>
    <source>
        <strain evidence="6 7">BIT-d1</strain>
    </source>
</reference>
<feature type="transmembrane region" description="Helical" evidence="5">
    <location>
        <begin position="209"/>
        <end position="228"/>
    </location>
</feature>
<gene>
    <name evidence="6" type="ORF">GJV76_10040</name>
</gene>
<feature type="transmembrane region" description="Helical" evidence="5">
    <location>
        <begin position="63"/>
        <end position="84"/>
    </location>
</feature>
<comment type="subcellular location">
    <subcellularLocation>
        <location evidence="1">Membrane</location>
        <topology evidence="1">Multi-pass membrane protein</topology>
    </subcellularLocation>
</comment>
<evidence type="ECO:0000313" key="7">
    <source>
        <dbReference type="Proteomes" id="UP000438760"/>
    </source>
</evidence>
<accession>A0A6I3LG38</accession>
<comment type="caution">
    <text evidence="6">The sequence shown here is derived from an EMBL/GenBank/DDBJ whole genome shotgun (WGS) entry which is preliminary data.</text>
</comment>